<accession>A0A5B9DM93</accession>
<dbReference type="EMBL" id="CP041690">
    <property type="protein sequence ID" value="QEE20420.1"/>
    <property type="molecule type" value="Genomic_DNA"/>
</dbReference>
<evidence type="ECO:0000313" key="1">
    <source>
        <dbReference type="EMBL" id="QEE20420.1"/>
    </source>
</evidence>
<proteinExistence type="predicted"/>
<keyword evidence="2" id="KW-1185">Reference proteome</keyword>
<dbReference type="RefSeq" id="WP_147655893.1">
    <property type="nucleotide sequence ID" value="NZ_BMFM01000001.1"/>
</dbReference>
<dbReference type="AlphaFoldDB" id="A0A5B9DM93"/>
<dbReference type="OrthoDB" id="8114735at2"/>
<dbReference type="KEGG" id="yti:FNA67_09650"/>
<sequence length="124" mass="13667">MDISTIKPDTIDVPIIHPGTGLPIGLIIKAVSLQDERVAAVRRRLQNKALRARNKTTTAETIEENGNELLMAAVVGWEWGGDSDWKGKKLEFTSGNLKIVLTEAPWLAQQIDTVLADEAAFFQK</sequence>
<reference evidence="1 2" key="1">
    <citation type="journal article" date="2015" name="Int. J. Syst. Evol. Microbiol.">
        <title>Youhaiella tibetensis gen. nov., sp. nov., isolated from subsurface sediment.</title>
        <authorList>
            <person name="Wang Y.X."/>
            <person name="Huang F.Q."/>
            <person name="Nogi Y."/>
            <person name="Pang S.J."/>
            <person name="Wang P.K."/>
            <person name="Lv J."/>
        </authorList>
    </citation>
    <scope>NUCLEOTIDE SEQUENCE [LARGE SCALE GENOMIC DNA]</scope>
    <source>
        <strain evidence="2">fig4</strain>
    </source>
</reference>
<organism evidence="1 2">
    <name type="scientific">Paradevosia tibetensis</name>
    <dbReference type="NCBI Taxonomy" id="1447062"/>
    <lineage>
        <taxon>Bacteria</taxon>
        <taxon>Pseudomonadati</taxon>
        <taxon>Pseudomonadota</taxon>
        <taxon>Alphaproteobacteria</taxon>
        <taxon>Hyphomicrobiales</taxon>
        <taxon>Devosiaceae</taxon>
        <taxon>Paradevosia</taxon>
    </lineage>
</organism>
<evidence type="ECO:0000313" key="2">
    <source>
        <dbReference type="Proteomes" id="UP000321062"/>
    </source>
</evidence>
<name>A0A5B9DM93_9HYPH</name>
<protein>
    <submittedName>
        <fullName evidence="1">Uncharacterized protein</fullName>
    </submittedName>
</protein>
<gene>
    <name evidence="1" type="ORF">FNA67_09650</name>
</gene>
<dbReference type="Proteomes" id="UP000321062">
    <property type="component" value="Chromosome"/>
</dbReference>